<dbReference type="Proteomes" id="UP001321486">
    <property type="component" value="Chromosome"/>
</dbReference>
<feature type="domain" description="Bacterial Ig" evidence="3">
    <location>
        <begin position="277"/>
        <end position="334"/>
    </location>
</feature>
<sequence>MRKILKGAGASALAAATVVTGLSFGPAATAAPSSSLATSPASVPVNGTKFKLVVPSAAKFVGYTKTSESARWNTYNTRAEAEAASMTARIVTEGDHFRAKIDDYSGSEVCLTAYTGMYDKTRLLGAGGASCSNESGLFRLDSQARMVSKLYGQYVTSTVFGETKSLVISASGTAAQFTGVNAGVMASVDSVDVVNRTAQISGTGKPNSSVVIGDDRDTPVGSDGKWSAKLENLNFGVNTIHLENWLPGSTKADSELDLKVELKVTDLSAVASATNNNADNVTISGAGQAGADVTIKDESGKPVATTTINASTGRYSATVAAPNAGGEHKFQVTQSIKESMPAPSRRRSTTAPPSPSPSRSTT</sequence>
<keyword evidence="5" id="KW-1185">Reference proteome</keyword>
<protein>
    <recommendedName>
        <fullName evidence="3">Bacterial Ig domain-containing protein</fullName>
    </recommendedName>
</protein>
<dbReference type="Gene3D" id="2.60.40.10">
    <property type="entry name" value="Immunoglobulins"/>
    <property type="match status" value="1"/>
</dbReference>
<evidence type="ECO:0000259" key="3">
    <source>
        <dbReference type="Pfam" id="PF17936"/>
    </source>
</evidence>
<keyword evidence="2" id="KW-0732">Signal</keyword>
<name>A0ABM8GIJ4_9MICO</name>
<evidence type="ECO:0000313" key="4">
    <source>
        <dbReference type="EMBL" id="BDZ48200.1"/>
    </source>
</evidence>
<proteinExistence type="predicted"/>
<accession>A0ABM8GIJ4</accession>
<feature type="signal peptide" evidence="2">
    <location>
        <begin position="1"/>
        <end position="30"/>
    </location>
</feature>
<gene>
    <name evidence="4" type="ORF">GCM10025867_04410</name>
</gene>
<dbReference type="EMBL" id="AP027732">
    <property type="protein sequence ID" value="BDZ48200.1"/>
    <property type="molecule type" value="Genomic_DNA"/>
</dbReference>
<feature type="chain" id="PRO_5045035671" description="Bacterial Ig domain-containing protein" evidence="2">
    <location>
        <begin position="31"/>
        <end position="362"/>
    </location>
</feature>
<evidence type="ECO:0000313" key="5">
    <source>
        <dbReference type="Proteomes" id="UP001321486"/>
    </source>
</evidence>
<evidence type="ECO:0000256" key="2">
    <source>
        <dbReference type="SAM" id="SignalP"/>
    </source>
</evidence>
<dbReference type="Pfam" id="PF17936">
    <property type="entry name" value="Big_6"/>
    <property type="match status" value="1"/>
</dbReference>
<dbReference type="InterPro" id="IPR013783">
    <property type="entry name" value="Ig-like_fold"/>
</dbReference>
<reference evidence="5" key="1">
    <citation type="journal article" date="2019" name="Int. J. Syst. Evol. Microbiol.">
        <title>The Global Catalogue of Microorganisms (GCM) 10K type strain sequencing project: providing services to taxonomists for standard genome sequencing and annotation.</title>
        <authorList>
            <consortium name="The Broad Institute Genomics Platform"/>
            <consortium name="The Broad Institute Genome Sequencing Center for Infectious Disease"/>
            <person name="Wu L."/>
            <person name="Ma J."/>
        </authorList>
    </citation>
    <scope>NUCLEOTIDE SEQUENCE [LARGE SCALE GENOMIC DNA]</scope>
    <source>
        <strain evidence="5">NBRC 108728</strain>
    </source>
</reference>
<organism evidence="4 5">
    <name type="scientific">Frondihabitans sucicola</name>
    <dbReference type="NCBI Taxonomy" id="1268041"/>
    <lineage>
        <taxon>Bacteria</taxon>
        <taxon>Bacillati</taxon>
        <taxon>Actinomycetota</taxon>
        <taxon>Actinomycetes</taxon>
        <taxon>Micrococcales</taxon>
        <taxon>Microbacteriaceae</taxon>
        <taxon>Frondihabitans</taxon>
    </lineage>
</organism>
<dbReference type="RefSeq" id="WP_286345218.1">
    <property type="nucleotide sequence ID" value="NZ_AP027732.1"/>
</dbReference>
<dbReference type="InterPro" id="IPR041498">
    <property type="entry name" value="Big_6"/>
</dbReference>
<feature type="region of interest" description="Disordered" evidence="1">
    <location>
        <begin position="334"/>
        <end position="362"/>
    </location>
</feature>
<evidence type="ECO:0000256" key="1">
    <source>
        <dbReference type="SAM" id="MobiDB-lite"/>
    </source>
</evidence>